<gene>
    <name evidence="5" type="ORF">GIB67_018850</name>
</gene>
<comment type="caution">
    <text evidence="5">The sequence shown here is derived from an EMBL/GenBank/DDBJ whole genome shotgun (WGS) entry which is preliminary data.</text>
</comment>
<keyword evidence="2" id="KW-1133">Transmembrane helix</keyword>
<feature type="region of interest" description="Disordered" evidence="1">
    <location>
        <begin position="68"/>
        <end position="98"/>
    </location>
</feature>
<dbReference type="InterPro" id="IPR003675">
    <property type="entry name" value="Rce1/LyrA-like_dom"/>
</dbReference>
<dbReference type="AlphaFoldDB" id="A0A7J7NE03"/>
<keyword evidence="6" id="KW-1185">Reference proteome</keyword>
<accession>A0A7J7NE03</accession>
<evidence type="ECO:0000256" key="2">
    <source>
        <dbReference type="SAM" id="Phobius"/>
    </source>
</evidence>
<reference evidence="5 6" key="1">
    <citation type="journal article" date="2020" name="IScience">
        <title>Genome Sequencing of the Endangered Kingdonia uniflora (Circaeasteraceae, Ranunculales) Reveals Potential Mechanisms of Evolutionary Specialization.</title>
        <authorList>
            <person name="Sun Y."/>
            <person name="Deng T."/>
            <person name="Zhang A."/>
            <person name="Moore M.J."/>
            <person name="Landis J.B."/>
            <person name="Lin N."/>
            <person name="Zhang H."/>
            <person name="Zhang X."/>
            <person name="Huang J."/>
            <person name="Zhang X."/>
            <person name="Sun H."/>
            <person name="Wang H."/>
        </authorList>
    </citation>
    <scope>NUCLEOTIDE SEQUENCE [LARGE SCALE GENOMIC DNA]</scope>
    <source>
        <strain evidence="5">TB1705</strain>
        <tissue evidence="5">Leaf</tissue>
    </source>
</reference>
<keyword evidence="2" id="KW-0472">Membrane</keyword>
<feature type="compositionally biased region" description="Basic and acidic residues" evidence="1">
    <location>
        <begin position="73"/>
        <end position="88"/>
    </location>
</feature>
<feature type="transmembrane region" description="Helical" evidence="2">
    <location>
        <begin position="270"/>
        <end position="287"/>
    </location>
</feature>
<protein>
    <recommendedName>
        <fullName evidence="7">RIN4 pathogenic type III effector avirulence factor Avr cleavage site domain-containing protein</fullName>
    </recommendedName>
</protein>
<dbReference type="PANTHER" id="PTHR43592:SF7">
    <property type="entry name" value="CAAX AMINO TERMINAL PROTEASE FAMILY PROTEIN"/>
    <property type="match status" value="1"/>
</dbReference>
<feature type="transmembrane region" description="Helical" evidence="2">
    <location>
        <begin position="293"/>
        <end position="316"/>
    </location>
</feature>
<evidence type="ECO:0000259" key="3">
    <source>
        <dbReference type="Pfam" id="PF02517"/>
    </source>
</evidence>
<evidence type="ECO:0000256" key="1">
    <source>
        <dbReference type="SAM" id="MobiDB-lite"/>
    </source>
</evidence>
<dbReference type="OrthoDB" id="2017864at2759"/>
<evidence type="ECO:0000313" key="6">
    <source>
        <dbReference type="Proteomes" id="UP000541444"/>
    </source>
</evidence>
<feature type="domain" description="RIN4 pathogenic type III effector avirulence factor Avr cleavage site" evidence="4">
    <location>
        <begin position="358"/>
        <end position="391"/>
    </location>
</feature>
<dbReference type="Pfam" id="PF05627">
    <property type="entry name" value="AvrRpt-cleavage"/>
    <property type="match status" value="1"/>
</dbReference>
<evidence type="ECO:0008006" key="7">
    <source>
        <dbReference type="Google" id="ProtNLM"/>
    </source>
</evidence>
<dbReference type="Proteomes" id="UP000541444">
    <property type="component" value="Unassembled WGS sequence"/>
</dbReference>
<feature type="region of interest" description="Disordered" evidence="1">
    <location>
        <begin position="390"/>
        <end position="414"/>
    </location>
</feature>
<dbReference type="EMBL" id="JACGCM010000854">
    <property type="protein sequence ID" value="KAF6165406.1"/>
    <property type="molecule type" value="Genomic_DNA"/>
</dbReference>
<dbReference type="PANTHER" id="PTHR43592">
    <property type="entry name" value="CAAX AMINO TERMINAL PROTEASE"/>
    <property type="match status" value="1"/>
</dbReference>
<name>A0A7J7NE03_9MAGN</name>
<evidence type="ECO:0000259" key="4">
    <source>
        <dbReference type="Pfam" id="PF05627"/>
    </source>
</evidence>
<proteinExistence type="predicted"/>
<organism evidence="5 6">
    <name type="scientific">Kingdonia uniflora</name>
    <dbReference type="NCBI Taxonomy" id="39325"/>
    <lineage>
        <taxon>Eukaryota</taxon>
        <taxon>Viridiplantae</taxon>
        <taxon>Streptophyta</taxon>
        <taxon>Embryophyta</taxon>
        <taxon>Tracheophyta</taxon>
        <taxon>Spermatophyta</taxon>
        <taxon>Magnoliopsida</taxon>
        <taxon>Ranunculales</taxon>
        <taxon>Circaeasteraceae</taxon>
        <taxon>Kingdonia</taxon>
    </lineage>
</organism>
<dbReference type="GO" id="GO:0004175">
    <property type="term" value="F:endopeptidase activity"/>
    <property type="evidence" value="ECO:0007669"/>
    <property type="project" value="UniProtKB-ARBA"/>
</dbReference>
<dbReference type="Pfam" id="PF02517">
    <property type="entry name" value="Rce1-like"/>
    <property type="match status" value="1"/>
</dbReference>
<feature type="domain" description="CAAX prenyl protease 2/Lysostaphin resistance protein A-like" evidence="3">
    <location>
        <begin position="240"/>
        <end position="327"/>
    </location>
</feature>
<sequence length="429" mass="47675">MITPSPPPPPPLEHKVLGSQSLLEMALRASTAVKRVDWMNLKDLEAHVICFARRKYVRRLRKDGELGKSVTSRNDKSFSDENGEVEKSEFEDECVSGSSGVEANDDLASVKSIVKSSRGDVLQACTVTSGLILVLGSVIRQASHIAFAEGWTTHDFSTEVSCIVSMLFILNATIKKEVDLQVNMALKCTKPVNFEMWHLELIIGLVVLISSCRYLLLQTWPDFAVSSETANKQVLSSLQPFDYMVVAFLPGISEELLFRGALLPLFGTNWRSAIVVAGIFGVLHLGSGRRYPFAVWATFVGFIYGYATILSSSIIVPMASHALNNLVGGILWRYFSTSSSEEKYNLSFICLSHLQQDKGRPLPKFGDWDVNNPASAEGFTVIFNKARDEKKTNTNTGNAVSPRRNNEGFKQPESYQYPTTKRTKWFCCC</sequence>
<dbReference type="InterPro" id="IPR008700">
    <property type="entry name" value="TypeIII_avirulence_cleave"/>
</dbReference>
<keyword evidence="2" id="KW-0812">Transmembrane</keyword>
<evidence type="ECO:0000313" key="5">
    <source>
        <dbReference type="EMBL" id="KAF6165406.1"/>
    </source>
</evidence>
<dbReference type="GO" id="GO:0080120">
    <property type="term" value="P:CAAX-box protein maturation"/>
    <property type="evidence" value="ECO:0007669"/>
    <property type="project" value="UniProtKB-ARBA"/>
</dbReference>